<feature type="region of interest" description="Disordered" evidence="1">
    <location>
        <begin position="1554"/>
        <end position="1590"/>
    </location>
</feature>
<proteinExistence type="predicted"/>
<name>A0AAD8YUZ6_9TELE</name>
<feature type="transmembrane region" description="Helical" evidence="2">
    <location>
        <begin position="520"/>
        <end position="544"/>
    </location>
</feature>
<dbReference type="PANTHER" id="PTHR47236">
    <property type="entry name" value="GENE, 32742-RELATED-RELATED"/>
    <property type="match status" value="1"/>
</dbReference>
<evidence type="ECO:0000256" key="2">
    <source>
        <dbReference type="SAM" id="Phobius"/>
    </source>
</evidence>
<feature type="region of interest" description="Disordered" evidence="1">
    <location>
        <begin position="747"/>
        <end position="836"/>
    </location>
</feature>
<evidence type="ECO:0008006" key="5">
    <source>
        <dbReference type="Google" id="ProtNLM"/>
    </source>
</evidence>
<reference evidence="3" key="1">
    <citation type="submission" date="2023-03" db="EMBL/GenBank/DDBJ databases">
        <title>Electrophorus voltai genome.</title>
        <authorList>
            <person name="Bian C."/>
        </authorList>
    </citation>
    <scope>NUCLEOTIDE SEQUENCE</scope>
    <source>
        <strain evidence="3">CB-2022</strain>
        <tissue evidence="3">Muscle</tissue>
    </source>
</reference>
<accession>A0AAD8YUZ6</accession>
<dbReference type="Proteomes" id="UP001239994">
    <property type="component" value="Unassembled WGS sequence"/>
</dbReference>
<dbReference type="SMART" id="SM01411">
    <property type="entry name" value="Ephrin_rec_like"/>
    <property type="match status" value="1"/>
</dbReference>
<sequence>MNDYEFSACWGKCFLFPPRPPRWEDDTALRDDAGGREQDMGRSALVVARPGTEEHRGAERDTGTPGPVLLPARYGARCLAAGHRNRAIRTSRCRARYYCPEGGKTAVPCPRGTFGPSSWATDTRDCISCPPYHYAPREGLAACLPCGPRAQQPLPGQDKCVCLREGQVFQASDGQCHCALGYRATRMEDGCQLKVYELCKDGSVRDQRGKCLSSRQWERLCSLQVSAGRREQPCEGTLPGLHRGLLAPLPQVCASPERYEGYDASLGLCVCTDPAWHEPTRSMFLKQVLASGSVLLSVLKRWDSEGRLRCDGRLGFSRPVYVVQTDETGFFGLLHTVPTDVQMLVLDSSQEAHSTAEAPRTHGMAEFRGNHTHMDMNSHWSSGSASRGAMNGGVAGVMNPTACLRLDDILLFTVTTQHYPQYDTENLLNTNAAFDWGPFRLLAQELTMAPPAQSLFSISFSEPGVYALRLSSNHHKHMYVKVLPAGGECYDPGPFFPTHPRHMTRMGIARQRHLLLHPDWLVIGGLLAGAAALLCLCIVLLVLFKERGWPEKRPAQARYRILQLKYNMDDYSSKGSRVILQKKAHRSLQAGLTEESGQRAVMPDEFWDYEEQVDLEAFSSSTFYDILLKHSMSVTACLGQLRGEVKQLYQSVISKVQELRPAFGVATGSKTEDLERRVERETARRKTLGLQLTQLLDSQLQMLRTELQHRRAMHTAFSAALGECVRLLPLLDDSQAHLCDTRIQQPLEKKKKRRRREEKRGGEEERRREEEKKRGEERRRREEEKKRGEERRRREEEKKKGEERRRREEEKKKGEERRRREEKKRGEEERRREEEKRGTEACVKVSLLLPSSVPLPPPLSIKDRVVVLAEQMADLVSAEAQRQGAWALLKRGLGARLLCPVSGTPLSRDDLIAPDGTVRACEAVHTDPCTGLAVPDSNAHMLLASGHSMPVPPDFFLQPRTGRVLPVAGNVGFDPTSSTLVYTADACVDELGKWDSPLLPYVPYPQSHSAQIPGLSKLRGLRAGQRLVFGGPMCDYDTGVLVPILAVTIHPQTGMVYPLGGVHVCPVSQLQLPIQIGCPMLDSRTGSMVLITGVTLDPQSGVVLPVGGLLLGDTFIEPLSGRQARVGGSSLRGGKVVPHAGGFQALLDCQALGARMRLAEQVWRYCTGRNPETLEGCSWESRSREATLEMEQAWRASQRSTLHLLSRMEAQREWAWRVAQDGGSVGELKLPCSELSLPALPGLEYPDPGGSGISVPVLGAQLDWVSGCLVPLAGTMEDPDGKGQPWSDSVCPPKGTAESASLLGACCLPGLVPIRLGAQTVDPVTAVLVSVVGARLDVWKRTVVPVTTSQCVTIGESPDCVLEEALQEECSVRRQFWRDQGEREEELVGDLDRALISCLRTDHLVWTDMERQLKEAVTEIQEAADTEAHRRSFQSSELSLLLSTHVLLTLTRGDEEEWENQKRWHAELTAMLNRVSVSMAQWQWKQDQPTPLGEEPDVSGSQRALWELVRQSLSDLDAGLASVRCARDLSQLSADTAQAVLSGSSWYRDYGLAQPQGEEPVERNGPDSAQSPSTAGASGSTPGGRQAPGCVGWIPAPPVLGYSALNRSLSAERDVGVSLWIYPTFPPLPQTRLCRGCLSGTPALERRLPLAQRLKVFISVKDSAMSEQTGLKLPSSSLSPAERGPAGNLTHGQDCHHGDAGGDWAGLLELSPVFQLIKGVEQQLRDHAQNAGLLDGMPPGSGRPFMDFLDAQWECEGPLVRVTPGALTPRELHNYQHGRLLLQLLHARKVAPAMTLLLASSLPTNDYYCNAFRNSFYYQETESSLYVRRQRLQNVGGLSLLLLHCAAHVSAGQLGLDSAPTFRRAFFKVRRRRACGRDRLGSLESFCVSPPSALTVLQVLQVALGELLLEPTTLEGGVHATDPAPDDLVLESMPKPCREILPEAVSTGCSPTPESARNAGTRPQS</sequence>
<keyword evidence="4" id="KW-1185">Reference proteome</keyword>
<feature type="region of interest" description="Disordered" evidence="1">
    <location>
        <begin position="1942"/>
        <end position="1965"/>
    </location>
</feature>
<feature type="compositionally biased region" description="Basic and acidic residues" evidence="1">
    <location>
        <begin position="758"/>
        <end position="836"/>
    </location>
</feature>
<keyword evidence="2" id="KW-0812">Transmembrane</keyword>
<protein>
    <recommendedName>
        <fullName evidence="5">TNFR-Cys domain-containing protein</fullName>
    </recommendedName>
</protein>
<keyword evidence="2" id="KW-0472">Membrane</keyword>
<comment type="caution">
    <text evidence="3">The sequence shown here is derived from an EMBL/GenBank/DDBJ whole genome shotgun (WGS) entry which is preliminary data.</text>
</comment>
<evidence type="ECO:0000256" key="1">
    <source>
        <dbReference type="SAM" id="MobiDB-lite"/>
    </source>
</evidence>
<dbReference type="PANTHER" id="PTHR47236:SF5">
    <property type="entry name" value="GENE, 32742-RELATED"/>
    <property type="match status" value="1"/>
</dbReference>
<evidence type="ECO:0000313" key="3">
    <source>
        <dbReference type="EMBL" id="KAK1786518.1"/>
    </source>
</evidence>
<evidence type="ECO:0000313" key="4">
    <source>
        <dbReference type="Proteomes" id="UP001239994"/>
    </source>
</evidence>
<organism evidence="3 4">
    <name type="scientific">Electrophorus voltai</name>
    <dbReference type="NCBI Taxonomy" id="2609070"/>
    <lineage>
        <taxon>Eukaryota</taxon>
        <taxon>Metazoa</taxon>
        <taxon>Chordata</taxon>
        <taxon>Craniata</taxon>
        <taxon>Vertebrata</taxon>
        <taxon>Euteleostomi</taxon>
        <taxon>Actinopterygii</taxon>
        <taxon>Neopterygii</taxon>
        <taxon>Teleostei</taxon>
        <taxon>Ostariophysi</taxon>
        <taxon>Gymnotiformes</taxon>
        <taxon>Gymnotoidei</taxon>
        <taxon>Gymnotidae</taxon>
        <taxon>Electrophorus</taxon>
    </lineage>
</organism>
<feature type="compositionally biased region" description="Low complexity" evidence="1">
    <location>
        <begin position="1571"/>
        <end position="1584"/>
    </location>
</feature>
<keyword evidence="2" id="KW-1133">Transmembrane helix</keyword>
<dbReference type="EMBL" id="JAROKS010000025">
    <property type="protein sequence ID" value="KAK1786518.1"/>
    <property type="molecule type" value="Genomic_DNA"/>
</dbReference>
<gene>
    <name evidence="3" type="ORF">P4O66_017646</name>
</gene>